<evidence type="ECO:0000256" key="1">
    <source>
        <dbReference type="SAM" id="MobiDB-lite"/>
    </source>
</evidence>
<accession>A0A8T0HJ81</accession>
<evidence type="ECO:0000313" key="2">
    <source>
        <dbReference type="EMBL" id="KAG0570849.1"/>
    </source>
</evidence>
<dbReference type="EMBL" id="CM026427">
    <property type="protein sequence ID" value="KAG0570849.1"/>
    <property type="molecule type" value="Genomic_DNA"/>
</dbReference>
<feature type="region of interest" description="Disordered" evidence="1">
    <location>
        <begin position="180"/>
        <end position="219"/>
    </location>
</feature>
<organism evidence="2 3">
    <name type="scientific">Ceratodon purpureus</name>
    <name type="common">Fire moss</name>
    <name type="synonym">Dicranum purpureum</name>
    <dbReference type="NCBI Taxonomy" id="3225"/>
    <lineage>
        <taxon>Eukaryota</taxon>
        <taxon>Viridiplantae</taxon>
        <taxon>Streptophyta</taxon>
        <taxon>Embryophyta</taxon>
        <taxon>Bryophyta</taxon>
        <taxon>Bryophytina</taxon>
        <taxon>Bryopsida</taxon>
        <taxon>Dicranidae</taxon>
        <taxon>Pseudoditrichales</taxon>
        <taxon>Ditrichaceae</taxon>
        <taxon>Ceratodon</taxon>
    </lineage>
</organism>
<sequence length="219" mass="24772">MAFRTSPYDTDYGIKSGRVDRFNGEPSWIEQALREYEMGLLGPRHACIDNCGCVACRRLQWLDNLECQCILGNWRWRSLSLEEAMRQKFLRCRCQPHVESYLPEESCQCLLLLTTQRDSISADGSDGYVSSPYGDIATFLGFMDSGGESSDRLDRPLTEREIQIINDMAQKIRAKHEAMGGTFPIEEPPVVESDEVVDTASSKKRGRSESPPICPHKRG</sequence>
<gene>
    <name evidence="2" type="ORF">KC19_6G192000</name>
</gene>
<dbReference type="Proteomes" id="UP000822688">
    <property type="component" value="Chromosome 6"/>
</dbReference>
<dbReference type="AlphaFoldDB" id="A0A8T0HJ81"/>
<proteinExistence type="predicted"/>
<comment type="caution">
    <text evidence="2">The sequence shown here is derived from an EMBL/GenBank/DDBJ whole genome shotgun (WGS) entry which is preliminary data.</text>
</comment>
<protein>
    <submittedName>
        <fullName evidence="2">Uncharacterized protein</fullName>
    </submittedName>
</protein>
<evidence type="ECO:0000313" key="3">
    <source>
        <dbReference type="Proteomes" id="UP000822688"/>
    </source>
</evidence>
<name>A0A8T0HJ81_CERPU</name>
<keyword evidence="3" id="KW-1185">Reference proteome</keyword>
<reference evidence="2 3" key="1">
    <citation type="submission" date="2020-06" db="EMBL/GenBank/DDBJ databases">
        <title>WGS assembly of Ceratodon purpureus strain R40.</title>
        <authorList>
            <person name="Carey S.B."/>
            <person name="Jenkins J."/>
            <person name="Shu S."/>
            <person name="Lovell J.T."/>
            <person name="Sreedasyam A."/>
            <person name="Maumus F."/>
            <person name="Tiley G.P."/>
            <person name="Fernandez-Pozo N."/>
            <person name="Barry K."/>
            <person name="Chen C."/>
            <person name="Wang M."/>
            <person name="Lipzen A."/>
            <person name="Daum C."/>
            <person name="Saski C.A."/>
            <person name="Payton A.C."/>
            <person name="Mcbreen J.C."/>
            <person name="Conrad R.E."/>
            <person name="Kollar L.M."/>
            <person name="Olsson S."/>
            <person name="Huttunen S."/>
            <person name="Landis J.B."/>
            <person name="Wickett N.J."/>
            <person name="Johnson M.G."/>
            <person name="Rensing S.A."/>
            <person name="Grimwood J."/>
            <person name="Schmutz J."/>
            <person name="Mcdaniel S.F."/>
        </authorList>
    </citation>
    <scope>NUCLEOTIDE SEQUENCE [LARGE SCALE GENOMIC DNA]</scope>
    <source>
        <strain evidence="2 3">R40</strain>
    </source>
</reference>